<protein>
    <submittedName>
        <fullName evidence="4">Uncharacterized protein</fullName>
    </submittedName>
</protein>
<feature type="chain" id="PRO_5037955144" evidence="2">
    <location>
        <begin position="41"/>
        <end position="227"/>
    </location>
</feature>
<sequence>MLAKGRRQRQQKMTDVHATKDALLLLIVLLCCSAPPSAMAIRGALFRSGRSMAIPIWRPPAKNTGAASGYNVALSSTSEKLANYARPSVIVDLRQVVQWQRERAIAEAMNRMVHGNTERGAVLEPEHRQSSSSEEDSSVGAGSSGQIRFSIPELFGMPTRQFSAHKRAIDWSSSAVTAADQQLIQPVQLQQQKREEEQPQQLMKKQQELGNFIGQAKKFVINSNDGL</sequence>
<evidence type="ECO:0000313" key="3">
    <source>
        <dbReference type="Proteomes" id="UP000887572"/>
    </source>
</evidence>
<name>A0A914HQL5_GLORO</name>
<feature type="signal peptide" evidence="2">
    <location>
        <begin position="1"/>
        <end position="40"/>
    </location>
</feature>
<evidence type="ECO:0000256" key="2">
    <source>
        <dbReference type="SAM" id="SignalP"/>
    </source>
</evidence>
<proteinExistence type="predicted"/>
<evidence type="ECO:0000256" key="1">
    <source>
        <dbReference type="SAM" id="MobiDB-lite"/>
    </source>
</evidence>
<dbReference type="Proteomes" id="UP000887572">
    <property type="component" value="Unplaced"/>
</dbReference>
<dbReference type="AlphaFoldDB" id="A0A914HQL5"/>
<reference evidence="4" key="1">
    <citation type="submission" date="2022-11" db="UniProtKB">
        <authorList>
            <consortium name="WormBaseParasite"/>
        </authorList>
    </citation>
    <scope>IDENTIFICATION</scope>
</reference>
<evidence type="ECO:0000313" key="4">
    <source>
        <dbReference type="WBParaSite" id="Gr19_v10_g3542.t1"/>
    </source>
</evidence>
<feature type="region of interest" description="Disordered" evidence="1">
    <location>
        <begin position="116"/>
        <end position="144"/>
    </location>
</feature>
<dbReference type="WBParaSite" id="Gr19_v10_g3542.t1">
    <property type="protein sequence ID" value="Gr19_v10_g3542.t1"/>
    <property type="gene ID" value="Gr19_v10_g3542"/>
</dbReference>
<keyword evidence="3" id="KW-1185">Reference proteome</keyword>
<keyword evidence="2" id="KW-0732">Signal</keyword>
<organism evidence="3 4">
    <name type="scientific">Globodera rostochiensis</name>
    <name type="common">Golden nematode worm</name>
    <name type="synonym">Heterodera rostochiensis</name>
    <dbReference type="NCBI Taxonomy" id="31243"/>
    <lineage>
        <taxon>Eukaryota</taxon>
        <taxon>Metazoa</taxon>
        <taxon>Ecdysozoa</taxon>
        <taxon>Nematoda</taxon>
        <taxon>Chromadorea</taxon>
        <taxon>Rhabditida</taxon>
        <taxon>Tylenchina</taxon>
        <taxon>Tylenchomorpha</taxon>
        <taxon>Tylenchoidea</taxon>
        <taxon>Heteroderidae</taxon>
        <taxon>Heteroderinae</taxon>
        <taxon>Globodera</taxon>
    </lineage>
</organism>
<accession>A0A914HQL5</accession>